<evidence type="ECO:0000256" key="3">
    <source>
        <dbReference type="SAM" id="MobiDB-lite"/>
    </source>
</evidence>
<dbReference type="AlphaFoldDB" id="H1S2I9"/>
<feature type="compositionally biased region" description="Low complexity" evidence="3">
    <location>
        <begin position="121"/>
        <end position="136"/>
    </location>
</feature>
<organism evidence="5 6">
    <name type="scientific">Cupriavidus basilensis OR16</name>
    <dbReference type="NCBI Taxonomy" id="1127483"/>
    <lineage>
        <taxon>Bacteria</taxon>
        <taxon>Pseudomonadati</taxon>
        <taxon>Pseudomonadota</taxon>
        <taxon>Betaproteobacteria</taxon>
        <taxon>Burkholderiales</taxon>
        <taxon>Burkholderiaceae</taxon>
        <taxon>Cupriavidus</taxon>
    </lineage>
</organism>
<evidence type="ECO:0000313" key="6">
    <source>
        <dbReference type="Proteomes" id="UP000005808"/>
    </source>
</evidence>
<evidence type="ECO:0000313" key="5">
    <source>
        <dbReference type="EMBL" id="EHP43237.1"/>
    </source>
</evidence>
<proteinExistence type="predicted"/>
<sequence length="136" mass="14073">MRTPQLFNASVARQGLNAICVPFHVDSAQLQAFLAGAPAAQNLQGLVVTIPHKENVVAACGELTDTARLVGSVNAMRLDREKGHANAATACPASACCSLAPAAPANRWPTPSPARAPQNWSSTTAPPARPKSSPRA</sequence>
<gene>
    <name evidence="5" type="ORF">OR16_09609</name>
</gene>
<dbReference type="GO" id="GO:0004764">
    <property type="term" value="F:shikimate 3-dehydrogenase (NADP+) activity"/>
    <property type="evidence" value="ECO:0007669"/>
    <property type="project" value="InterPro"/>
</dbReference>
<dbReference type="GO" id="GO:0009423">
    <property type="term" value="P:chorismate biosynthetic process"/>
    <property type="evidence" value="ECO:0007669"/>
    <property type="project" value="TreeGrafter"/>
</dbReference>
<dbReference type="GO" id="GO:0009073">
    <property type="term" value="P:aromatic amino acid family biosynthetic process"/>
    <property type="evidence" value="ECO:0007669"/>
    <property type="project" value="UniProtKB-KW"/>
</dbReference>
<comment type="pathway">
    <text evidence="1">Metabolic intermediate biosynthesis; chorismate biosynthesis; chorismate from D-erythrose 4-phosphate and phosphoenolpyruvate: step 4/7.</text>
</comment>
<dbReference type="InterPro" id="IPR022893">
    <property type="entry name" value="Shikimate_DH_fam"/>
</dbReference>
<feature type="region of interest" description="Disordered" evidence="3">
    <location>
        <begin position="105"/>
        <end position="136"/>
    </location>
</feature>
<accession>H1S2I9</accession>
<evidence type="ECO:0000259" key="4">
    <source>
        <dbReference type="Pfam" id="PF08501"/>
    </source>
</evidence>
<dbReference type="Pfam" id="PF08501">
    <property type="entry name" value="Shikimate_dh_N"/>
    <property type="match status" value="1"/>
</dbReference>
<dbReference type="EMBL" id="AHJE01000021">
    <property type="protein sequence ID" value="EHP43237.1"/>
    <property type="molecule type" value="Genomic_DNA"/>
</dbReference>
<evidence type="ECO:0000256" key="1">
    <source>
        <dbReference type="ARBA" id="ARBA00004871"/>
    </source>
</evidence>
<evidence type="ECO:0000256" key="2">
    <source>
        <dbReference type="ARBA" id="ARBA00023141"/>
    </source>
</evidence>
<dbReference type="GO" id="GO:0019632">
    <property type="term" value="P:shikimate metabolic process"/>
    <property type="evidence" value="ECO:0007669"/>
    <property type="project" value="TreeGrafter"/>
</dbReference>
<reference evidence="5 6" key="1">
    <citation type="journal article" date="2012" name="J. Bacteriol.">
        <title>De Novo Genome Project of Cupriavidus basilensis OR16.</title>
        <authorList>
            <person name="Cserhati M."/>
            <person name="Kriszt B."/>
            <person name="Szoboszlay S."/>
            <person name="Toth A."/>
            <person name="Szabo I."/>
            <person name="Tancsics A."/>
            <person name="Nagy I."/>
            <person name="Horvath B."/>
            <person name="Nagy I."/>
            <person name="Kukolya J."/>
        </authorList>
    </citation>
    <scope>NUCLEOTIDE SEQUENCE [LARGE SCALE GENOMIC DNA]</scope>
    <source>
        <strain evidence="5 6">OR16</strain>
    </source>
</reference>
<keyword evidence="2" id="KW-0057">Aromatic amino acid biosynthesis</keyword>
<dbReference type="GO" id="GO:0050661">
    <property type="term" value="F:NADP binding"/>
    <property type="evidence" value="ECO:0007669"/>
    <property type="project" value="TreeGrafter"/>
</dbReference>
<dbReference type="Gene3D" id="3.40.50.10860">
    <property type="entry name" value="Leucine Dehydrogenase, chain A, domain 1"/>
    <property type="match status" value="1"/>
</dbReference>
<comment type="caution">
    <text evidence="5">The sequence shown here is derived from an EMBL/GenBank/DDBJ whole genome shotgun (WGS) entry which is preliminary data.</text>
</comment>
<dbReference type="GO" id="GO:0005829">
    <property type="term" value="C:cytosol"/>
    <property type="evidence" value="ECO:0007669"/>
    <property type="project" value="TreeGrafter"/>
</dbReference>
<keyword evidence="2" id="KW-0028">Amino-acid biosynthesis</keyword>
<protein>
    <submittedName>
        <fullName evidence="5">Shikimate/quinate 5-dehydrogenase family protein 2</fullName>
    </submittedName>
</protein>
<dbReference type="Proteomes" id="UP000005808">
    <property type="component" value="Unassembled WGS sequence"/>
</dbReference>
<feature type="domain" description="Shikimate dehydrogenase substrate binding N-terminal" evidence="4">
    <location>
        <begin position="3"/>
        <end position="75"/>
    </location>
</feature>
<dbReference type="InterPro" id="IPR013708">
    <property type="entry name" value="Shikimate_DH-bd_N"/>
</dbReference>
<dbReference type="PANTHER" id="PTHR21089">
    <property type="entry name" value="SHIKIMATE DEHYDROGENASE"/>
    <property type="match status" value="1"/>
</dbReference>
<dbReference type="PANTHER" id="PTHR21089:SF1">
    <property type="entry name" value="BIFUNCTIONAL 3-DEHYDROQUINATE DEHYDRATASE_SHIKIMATE DEHYDROGENASE, CHLOROPLASTIC"/>
    <property type="match status" value="1"/>
</dbReference>
<dbReference type="InterPro" id="IPR046346">
    <property type="entry name" value="Aminoacid_DH-like_N_sf"/>
</dbReference>
<name>H1S2I9_9BURK</name>
<dbReference type="SUPFAM" id="SSF53223">
    <property type="entry name" value="Aminoacid dehydrogenase-like, N-terminal domain"/>
    <property type="match status" value="1"/>
</dbReference>